<dbReference type="PROSITE" id="PS51186">
    <property type="entry name" value="GNAT"/>
    <property type="match status" value="1"/>
</dbReference>
<dbReference type="RefSeq" id="WP_268780659.1">
    <property type="nucleotide sequence ID" value="NZ_JAPRAT010000024.1"/>
</dbReference>
<dbReference type="Pfam" id="PF13673">
    <property type="entry name" value="Acetyltransf_10"/>
    <property type="match status" value="1"/>
</dbReference>
<dbReference type="EMBL" id="JAPRAT010000024">
    <property type="protein sequence ID" value="MCZ0703896.1"/>
    <property type="molecule type" value="Genomic_DNA"/>
</dbReference>
<sequence>MQIITVESKQQLLDAFHVRENVFIKEQGVSAEIEHDEHDQTAIHLVGYLDKQPIATGRIRIIDQAGKIERVSVMKDYRGNNFGQQLMIAMEQVLLKHELKKAKLNAQTHALRFYHGLGYQTTSAPFYEAGIEHVAMEKKLIK</sequence>
<dbReference type="AlphaFoldDB" id="A0A9J6RE02"/>
<accession>A0A9J6RE02</accession>
<feature type="domain" description="N-acetyltransferase" evidence="1">
    <location>
        <begin position="1"/>
        <end position="141"/>
    </location>
</feature>
<dbReference type="PANTHER" id="PTHR13355">
    <property type="entry name" value="GLUCOSAMINE 6-PHOSPHATE N-ACETYLTRANSFERASE"/>
    <property type="match status" value="1"/>
</dbReference>
<dbReference type="SUPFAM" id="SSF55729">
    <property type="entry name" value="Acyl-CoA N-acyltransferases (Nat)"/>
    <property type="match status" value="1"/>
</dbReference>
<dbReference type="InterPro" id="IPR039143">
    <property type="entry name" value="GNPNAT1-like"/>
</dbReference>
<organism evidence="2 3">
    <name type="scientific">Natronobacillus azotifigens</name>
    <dbReference type="NCBI Taxonomy" id="472978"/>
    <lineage>
        <taxon>Bacteria</taxon>
        <taxon>Bacillati</taxon>
        <taxon>Bacillota</taxon>
        <taxon>Bacilli</taxon>
        <taxon>Bacillales</taxon>
        <taxon>Bacillaceae</taxon>
        <taxon>Natronobacillus</taxon>
    </lineage>
</organism>
<protein>
    <submittedName>
        <fullName evidence="2">GNAT family N-acetyltransferase</fullName>
    </submittedName>
</protein>
<comment type="caution">
    <text evidence="2">The sequence shown here is derived from an EMBL/GenBank/DDBJ whole genome shotgun (WGS) entry which is preliminary data.</text>
</comment>
<dbReference type="PANTHER" id="PTHR13355:SF11">
    <property type="entry name" value="GLUCOSAMINE 6-PHOSPHATE N-ACETYLTRANSFERASE"/>
    <property type="match status" value="1"/>
</dbReference>
<dbReference type="Gene3D" id="3.40.630.30">
    <property type="match status" value="1"/>
</dbReference>
<dbReference type="CDD" id="cd04301">
    <property type="entry name" value="NAT_SF"/>
    <property type="match status" value="1"/>
</dbReference>
<dbReference type="GO" id="GO:0004343">
    <property type="term" value="F:glucosamine 6-phosphate N-acetyltransferase activity"/>
    <property type="evidence" value="ECO:0007669"/>
    <property type="project" value="TreeGrafter"/>
</dbReference>
<dbReference type="InterPro" id="IPR016181">
    <property type="entry name" value="Acyl_CoA_acyltransferase"/>
</dbReference>
<name>A0A9J6RE02_9BACI</name>
<reference evidence="2" key="1">
    <citation type="submission" date="2022-11" db="EMBL/GenBank/DDBJ databases">
        <title>WGS of Natronobacillus azotifigens 24KS-1, an anaerobic diazotrophic haloalkaliphile from soda-rich habitats.</title>
        <authorList>
            <person name="Sorokin D.Y."/>
            <person name="Merkel A.Y."/>
        </authorList>
    </citation>
    <scope>NUCLEOTIDE SEQUENCE</scope>
    <source>
        <strain evidence="2">24KS-1</strain>
    </source>
</reference>
<evidence type="ECO:0000313" key="3">
    <source>
        <dbReference type="Proteomes" id="UP001084197"/>
    </source>
</evidence>
<evidence type="ECO:0000313" key="2">
    <source>
        <dbReference type="EMBL" id="MCZ0703896.1"/>
    </source>
</evidence>
<evidence type="ECO:0000259" key="1">
    <source>
        <dbReference type="PROSITE" id="PS51186"/>
    </source>
</evidence>
<proteinExistence type="predicted"/>
<dbReference type="InterPro" id="IPR000182">
    <property type="entry name" value="GNAT_dom"/>
</dbReference>
<gene>
    <name evidence="2" type="ORF">OWO01_11805</name>
</gene>
<keyword evidence="3" id="KW-1185">Reference proteome</keyword>
<dbReference type="Proteomes" id="UP001084197">
    <property type="component" value="Unassembled WGS sequence"/>
</dbReference>